<feature type="compositionally biased region" description="Basic residues" evidence="8">
    <location>
        <begin position="78"/>
        <end position="87"/>
    </location>
</feature>
<feature type="compositionally biased region" description="Low complexity" evidence="8">
    <location>
        <begin position="683"/>
        <end position="695"/>
    </location>
</feature>
<dbReference type="InterPro" id="IPR001841">
    <property type="entry name" value="Znf_RING"/>
</dbReference>
<dbReference type="Gene3D" id="3.30.40.10">
    <property type="entry name" value="Zinc/RING finger domain, C3HC4 (zinc finger)"/>
    <property type="match status" value="1"/>
</dbReference>
<evidence type="ECO:0000256" key="2">
    <source>
        <dbReference type="ARBA" id="ARBA00022490"/>
    </source>
</evidence>
<feature type="domain" description="RING-type" evidence="9">
    <location>
        <begin position="171"/>
        <end position="250"/>
    </location>
</feature>
<dbReference type="GO" id="GO:0008270">
    <property type="term" value="F:zinc ion binding"/>
    <property type="evidence" value="ECO:0007669"/>
    <property type="project" value="UniProtKB-KW"/>
</dbReference>
<comment type="subcellular location">
    <subcellularLocation>
        <location evidence="1">Cytoplasm</location>
    </subcellularLocation>
</comment>
<dbReference type="PROSITE" id="PS50089">
    <property type="entry name" value="ZF_RING_2"/>
    <property type="match status" value="1"/>
</dbReference>
<name>A0ABD3QBE0_9STRA</name>
<gene>
    <name evidence="10" type="ORF">ACHAWO_000645</name>
</gene>
<dbReference type="Pfam" id="PF13923">
    <property type="entry name" value="zf-C3HC4_2"/>
    <property type="match status" value="1"/>
</dbReference>
<sequence>MAEDKNLSATPKLYHISNSGRGRGPRGPRSQTFTDTPGRSNNNYQHSRQGRGAGRGNVNHGRQPRQQANSSHQTRNNQRQRPRSHSHHDKEFKKIIDGPYAHLFCSERHGFALSRVLYPIEETSLSSCYKDGSTPKITSAQLEKWWESVKLVRCHIPYDETSSMQSILDRCPICLDEEMMAPHVAPCGHTFCLPCVLGYLNSVAKDLNAEAERICKTKQRVPEGKAIIIGSATKTSVAVTTVRARCPMCSSGNSAELTAGDSMVTYRELRPVVCVPVTVVKAKAVSGSLKHQGSRMKFVKLHRALDCPSPYLPLEGHKVRCGSAGASSSPTQRLLPDYPDGDDHEEECMYSRQYYVGCNEYDNVLKRSLDDLLKYSRKSGYCQVDAREKWNVSMAIEAVQASLRRWVGCGGADGGFRSMELEAKVNFTTCASLVELVITQRNVDAIDEIHANPALIEPGTVHLNPDMSECIYYQASDGQMCFLSGINMACLTYEFSLHATEQSEAPPSRNTMPLPDSIEGIVLAAESTIVTPELVKRKHFLSHLPLGSSVVFAEIDWHSGGNSCNKPMLSKATLNKFRAEIQRRKSDRLKACKQEEKNDKAARLKSEKEELRRRKEVFGAALDNAPPRQTIDPDDDFFKMPTPSMEEDEATNQQTPTAVFKYNQVCAEMGAFPKLVGSGLKATHPPDTTSKTTPPSWGSSGGRNLVKQPPARTSKVEAFPSLTASMNTKDCDIRSLQSNAGNKSSWNK</sequence>
<dbReference type="PANTHER" id="PTHR12983:SF9">
    <property type="entry name" value="E3 UBIQUITIN-PROTEIN LIGASE RNF10"/>
    <property type="match status" value="1"/>
</dbReference>
<dbReference type="PROSITE" id="PS00518">
    <property type="entry name" value="ZF_RING_1"/>
    <property type="match status" value="1"/>
</dbReference>
<keyword evidence="2" id="KW-0963">Cytoplasm</keyword>
<comment type="caution">
    <text evidence="10">The sequence shown here is derived from an EMBL/GenBank/DDBJ whole genome shotgun (WGS) entry which is preliminary data.</text>
</comment>
<feature type="compositionally biased region" description="Polar residues" evidence="8">
    <location>
        <begin position="30"/>
        <end position="47"/>
    </location>
</feature>
<feature type="compositionally biased region" description="Polar residues" evidence="8">
    <location>
        <begin position="735"/>
        <end position="748"/>
    </location>
</feature>
<keyword evidence="5" id="KW-0862">Zinc</keyword>
<dbReference type="PANTHER" id="PTHR12983">
    <property type="entry name" value="RING FINGER 10 FAMILY MEMBER"/>
    <property type="match status" value="1"/>
</dbReference>
<feature type="compositionally biased region" description="Polar residues" evidence="8">
    <location>
        <begin position="64"/>
        <end position="77"/>
    </location>
</feature>
<feature type="region of interest" description="Disordered" evidence="8">
    <location>
        <begin position="1"/>
        <end position="91"/>
    </location>
</feature>
<evidence type="ECO:0000256" key="6">
    <source>
        <dbReference type="PROSITE-ProRule" id="PRU00175"/>
    </source>
</evidence>
<evidence type="ECO:0000256" key="3">
    <source>
        <dbReference type="ARBA" id="ARBA00022723"/>
    </source>
</evidence>
<keyword evidence="11" id="KW-1185">Reference proteome</keyword>
<reference evidence="10 11" key="1">
    <citation type="submission" date="2024-10" db="EMBL/GenBank/DDBJ databases">
        <title>Updated reference genomes for cyclostephanoid diatoms.</title>
        <authorList>
            <person name="Roberts W.R."/>
            <person name="Alverson A.J."/>
        </authorList>
    </citation>
    <scope>NUCLEOTIDE SEQUENCE [LARGE SCALE GENOMIC DNA]</scope>
    <source>
        <strain evidence="10 11">AJA010-31</strain>
    </source>
</reference>
<dbReference type="Proteomes" id="UP001530400">
    <property type="component" value="Unassembled WGS sequence"/>
</dbReference>
<evidence type="ECO:0000313" key="10">
    <source>
        <dbReference type="EMBL" id="KAL3797216.1"/>
    </source>
</evidence>
<evidence type="ECO:0000313" key="11">
    <source>
        <dbReference type="Proteomes" id="UP001530400"/>
    </source>
</evidence>
<protein>
    <recommendedName>
        <fullName evidence="9">RING-type domain-containing protein</fullName>
    </recommendedName>
</protein>
<accession>A0ABD3QBE0</accession>
<evidence type="ECO:0000259" key="9">
    <source>
        <dbReference type="PROSITE" id="PS50089"/>
    </source>
</evidence>
<dbReference type="InterPro" id="IPR017907">
    <property type="entry name" value="Znf_RING_CS"/>
</dbReference>
<dbReference type="InterPro" id="IPR039739">
    <property type="entry name" value="MAG2/RNF10"/>
</dbReference>
<evidence type="ECO:0000256" key="8">
    <source>
        <dbReference type="SAM" id="MobiDB-lite"/>
    </source>
</evidence>
<evidence type="ECO:0000256" key="5">
    <source>
        <dbReference type="ARBA" id="ARBA00022833"/>
    </source>
</evidence>
<dbReference type="EMBL" id="JALLPJ020000264">
    <property type="protein sequence ID" value="KAL3797216.1"/>
    <property type="molecule type" value="Genomic_DNA"/>
</dbReference>
<feature type="coiled-coil region" evidence="7">
    <location>
        <begin position="594"/>
        <end position="621"/>
    </location>
</feature>
<feature type="region of interest" description="Disordered" evidence="8">
    <location>
        <begin position="677"/>
        <end position="748"/>
    </location>
</feature>
<proteinExistence type="predicted"/>
<evidence type="ECO:0000256" key="1">
    <source>
        <dbReference type="ARBA" id="ARBA00004496"/>
    </source>
</evidence>
<dbReference type="GO" id="GO:0005737">
    <property type="term" value="C:cytoplasm"/>
    <property type="evidence" value="ECO:0007669"/>
    <property type="project" value="UniProtKB-SubCell"/>
</dbReference>
<keyword evidence="7" id="KW-0175">Coiled coil</keyword>
<dbReference type="AlphaFoldDB" id="A0ABD3QBE0"/>
<keyword evidence="3" id="KW-0479">Metal-binding</keyword>
<organism evidence="10 11">
    <name type="scientific">Cyclotella atomus</name>
    <dbReference type="NCBI Taxonomy" id="382360"/>
    <lineage>
        <taxon>Eukaryota</taxon>
        <taxon>Sar</taxon>
        <taxon>Stramenopiles</taxon>
        <taxon>Ochrophyta</taxon>
        <taxon>Bacillariophyta</taxon>
        <taxon>Coscinodiscophyceae</taxon>
        <taxon>Thalassiosirophycidae</taxon>
        <taxon>Stephanodiscales</taxon>
        <taxon>Stephanodiscaceae</taxon>
        <taxon>Cyclotella</taxon>
    </lineage>
</organism>
<dbReference type="SMART" id="SM00184">
    <property type="entry name" value="RING"/>
    <property type="match status" value="1"/>
</dbReference>
<dbReference type="SUPFAM" id="SSF57850">
    <property type="entry name" value="RING/U-box"/>
    <property type="match status" value="1"/>
</dbReference>
<keyword evidence="4 6" id="KW-0863">Zinc-finger</keyword>
<dbReference type="InterPro" id="IPR013083">
    <property type="entry name" value="Znf_RING/FYVE/PHD"/>
</dbReference>
<evidence type="ECO:0000256" key="7">
    <source>
        <dbReference type="SAM" id="Coils"/>
    </source>
</evidence>
<evidence type="ECO:0000256" key="4">
    <source>
        <dbReference type="ARBA" id="ARBA00022771"/>
    </source>
</evidence>